<name>A0ABN9RFA4_9DINO</name>
<gene>
    <name evidence="1" type="ORF">PCOR1329_LOCUS20046</name>
</gene>
<evidence type="ECO:0000313" key="1">
    <source>
        <dbReference type="EMBL" id="CAK0817413.1"/>
    </source>
</evidence>
<reference evidence="1" key="1">
    <citation type="submission" date="2023-10" db="EMBL/GenBank/DDBJ databases">
        <authorList>
            <person name="Chen Y."/>
            <person name="Shah S."/>
            <person name="Dougan E. K."/>
            <person name="Thang M."/>
            <person name="Chan C."/>
        </authorList>
    </citation>
    <scope>NUCLEOTIDE SEQUENCE [LARGE SCALE GENOMIC DNA]</scope>
</reference>
<evidence type="ECO:0000313" key="2">
    <source>
        <dbReference type="Proteomes" id="UP001189429"/>
    </source>
</evidence>
<keyword evidence="2" id="KW-1185">Reference proteome</keyword>
<accession>A0ABN9RFA4</accession>
<protein>
    <submittedName>
        <fullName evidence="1">Uncharacterized protein</fullName>
    </submittedName>
</protein>
<sequence>MASDACLQVLALLYQLMDVTRTTSAVMHMKSMLLARKHKGPGRRGIAFFSATLWVKGKIFGRECKDWEANQGIGPHFSTTQRRSPEDTVWRQSMRSELAAGKGHHILKILWDQKSYCETTDHVTMVKQLEYTRTQLTSLFNLHVYRWPRRLLLDGCASACKYPRRGQFLAQEVLSGLPIGGSLGRGPEPPRNRLG</sequence>
<proteinExistence type="predicted"/>
<dbReference type="Proteomes" id="UP001189429">
    <property type="component" value="Unassembled WGS sequence"/>
</dbReference>
<comment type="caution">
    <text evidence="1">The sequence shown here is derived from an EMBL/GenBank/DDBJ whole genome shotgun (WGS) entry which is preliminary data.</text>
</comment>
<dbReference type="EMBL" id="CAUYUJ010006456">
    <property type="protein sequence ID" value="CAK0817413.1"/>
    <property type="molecule type" value="Genomic_DNA"/>
</dbReference>
<organism evidence="1 2">
    <name type="scientific">Prorocentrum cordatum</name>
    <dbReference type="NCBI Taxonomy" id="2364126"/>
    <lineage>
        <taxon>Eukaryota</taxon>
        <taxon>Sar</taxon>
        <taxon>Alveolata</taxon>
        <taxon>Dinophyceae</taxon>
        <taxon>Prorocentrales</taxon>
        <taxon>Prorocentraceae</taxon>
        <taxon>Prorocentrum</taxon>
    </lineage>
</organism>